<accession>A0ACD3R8U3</accession>
<comment type="caution">
    <text evidence="1">The sequence shown here is derived from an EMBL/GenBank/DDBJ whole genome shotgun (WGS) entry which is preliminary data.</text>
</comment>
<gene>
    <name evidence="1" type="ORF">E3U43_013118</name>
</gene>
<organism evidence="1 2">
    <name type="scientific">Larimichthys crocea</name>
    <name type="common">Large yellow croaker</name>
    <name type="synonym">Pseudosciaena crocea</name>
    <dbReference type="NCBI Taxonomy" id="215358"/>
    <lineage>
        <taxon>Eukaryota</taxon>
        <taxon>Metazoa</taxon>
        <taxon>Chordata</taxon>
        <taxon>Craniata</taxon>
        <taxon>Vertebrata</taxon>
        <taxon>Euteleostomi</taxon>
        <taxon>Actinopterygii</taxon>
        <taxon>Neopterygii</taxon>
        <taxon>Teleostei</taxon>
        <taxon>Neoteleostei</taxon>
        <taxon>Acanthomorphata</taxon>
        <taxon>Eupercaria</taxon>
        <taxon>Sciaenidae</taxon>
        <taxon>Larimichthys</taxon>
    </lineage>
</organism>
<reference evidence="1" key="1">
    <citation type="submission" date="2018-11" db="EMBL/GenBank/DDBJ databases">
        <title>The sequence and de novo assembly of Larimichthys crocea genome using PacBio and Hi-C technologies.</title>
        <authorList>
            <person name="Xu P."/>
            <person name="Chen B."/>
            <person name="Zhou Z."/>
            <person name="Ke Q."/>
            <person name="Wu Y."/>
            <person name="Bai H."/>
            <person name="Pu F."/>
        </authorList>
    </citation>
    <scope>NUCLEOTIDE SEQUENCE</scope>
    <source>
        <tissue evidence="1">Muscle</tissue>
    </source>
</reference>
<sequence>MNLKQCLEVWRMIPLSLESSTGGEVTSSNDLKQSDDVLLVTGEFQPHVSVQEELVSPSVVAVEEPTDPSPVEPVEQSASPLESQILVVIVGTTVDEVTEEVIHEMDNSGDVSTTVDINSKDSEIVASDELMAECVEVVFETIVEEIIMEDITAECNLVTTVEGSTVDHRKL</sequence>
<proteinExistence type="predicted"/>
<name>A0ACD3R8U3_LARCR</name>
<keyword evidence="2" id="KW-1185">Reference proteome</keyword>
<protein>
    <submittedName>
        <fullName evidence="1">Uncharacterized protein</fullName>
    </submittedName>
</protein>
<dbReference type="EMBL" id="CM011681">
    <property type="protein sequence ID" value="TMS15825.1"/>
    <property type="molecule type" value="Genomic_DNA"/>
</dbReference>
<dbReference type="Proteomes" id="UP000793456">
    <property type="component" value="Chromosome VIII"/>
</dbReference>
<evidence type="ECO:0000313" key="1">
    <source>
        <dbReference type="EMBL" id="TMS15825.1"/>
    </source>
</evidence>
<evidence type="ECO:0000313" key="2">
    <source>
        <dbReference type="Proteomes" id="UP000793456"/>
    </source>
</evidence>